<sequence>MAQSNWQERHSNNIPPLLLGAENYNDWKFRMKFFLQKDVYEWDAVENGIIIPMKDGKPKPVKELTADEVNSLNYNARAMNSLLNGLSSTELRKVSACTSAKQVWDTIKVSHE</sequence>
<comment type="caution">
    <text evidence="1">The sequence shown here is derived from an EMBL/GenBank/DDBJ whole genome shotgun (WGS) entry which is preliminary data.</text>
</comment>
<keyword evidence="2" id="KW-1185">Reference proteome</keyword>
<evidence type="ECO:0008006" key="3">
    <source>
        <dbReference type="Google" id="ProtNLM"/>
    </source>
</evidence>
<reference evidence="1" key="2">
    <citation type="submission" date="2023-05" db="EMBL/GenBank/DDBJ databases">
        <authorList>
            <person name="Schelkunov M.I."/>
        </authorList>
    </citation>
    <scope>NUCLEOTIDE SEQUENCE</scope>
    <source>
        <strain evidence="1">Hsosn_3</strain>
        <tissue evidence="1">Leaf</tissue>
    </source>
</reference>
<reference evidence="1" key="1">
    <citation type="submission" date="2023-02" db="EMBL/GenBank/DDBJ databases">
        <title>Genome of toxic invasive species Heracleum sosnowskyi carries increased number of genes despite the absence of recent whole-genome duplications.</title>
        <authorList>
            <person name="Schelkunov M."/>
            <person name="Shtratnikova V."/>
            <person name="Makarenko M."/>
            <person name="Klepikova A."/>
            <person name="Omelchenko D."/>
            <person name="Novikova G."/>
            <person name="Obukhova E."/>
            <person name="Bogdanov V."/>
            <person name="Penin A."/>
            <person name="Logacheva M."/>
        </authorList>
    </citation>
    <scope>NUCLEOTIDE SEQUENCE</scope>
    <source>
        <strain evidence="1">Hsosn_3</strain>
        <tissue evidence="1">Leaf</tissue>
    </source>
</reference>
<dbReference type="AlphaFoldDB" id="A0AAD8IWA2"/>
<evidence type="ECO:0000313" key="1">
    <source>
        <dbReference type="EMBL" id="KAK1391542.1"/>
    </source>
</evidence>
<protein>
    <recommendedName>
        <fullName evidence="3">DUF4219 domain-containing protein</fullName>
    </recommendedName>
</protein>
<gene>
    <name evidence="1" type="ORF">POM88_010598</name>
</gene>
<accession>A0AAD8IWA2</accession>
<evidence type="ECO:0000313" key="2">
    <source>
        <dbReference type="Proteomes" id="UP001237642"/>
    </source>
</evidence>
<name>A0AAD8IWA2_9APIA</name>
<dbReference type="EMBL" id="JAUIZM010000003">
    <property type="protein sequence ID" value="KAK1391542.1"/>
    <property type="molecule type" value="Genomic_DNA"/>
</dbReference>
<proteinExistence type="predicted"/>
<organism evidence="1 2">
    <name type="scientific">Heracleum sosnowskyi</name>
    <dbReference type="NCBI Taxonomy" id="360622"/>
    <lineage>
        <taxon>Eukaryota</taxon>
        <taxon>Viridiplantae</taxon>
        <taxon>Streptophyta</taxon>
        <taxon>Embryophyta</taxon>
        <taxon>Tracheophyta</taxon>
        <taxon>Spermatophyta</taxon>
        <taxon>Magnoliopsida</taxon>
        <taxon>eudicotyledons</taxon>
        <taxon>Gunneridae</taxon>
        <taxon>Pentapetalae</taxon>
        <taxon>asterids</taxon>
        <taxon>campanulids</taxon>
        <taxon>Apiales</taxon>
        <taxon>Apiaceae</taxon>
        <taxon>Apioideae</taxon>
        <taxon>apioid superclade</taxon>
        <taxon>Tordylieae</taxon>
        <taxon>Tordyliinae</taxon>
        <taxon>Heracleum</taxon>
    </lineage>
</organism>
<dbReference type="Pfam" id="PF14223">
    <property type="entry name" value="Retrotran_gag_2"/>
    <property type="match status" value="1"/>
</dbReference>
<dbReference type="Proteomes" id="UP001237642">
    <property type="component" value="Unassembled WGS sequence"/>
</dbReference>